<reference evidence="1" key="1">
    <citation type="journal article" date="2020" name="mSystems">
        <title>Genome- and Community-Level Interaction Insights into Carbon Utilization and Element Cycling Functions of Hydrothermarchaeota in Hydrothermal Sediment.</title>
        <authorList>
            <person name="Zhou Z."/>
            <person name="Liu Y."/>
            <person name="Xu W."/>
            <person name="Pan J."/>
            <person name="Luo Z.H."/>
            <person name="Li M."/>
        </authorList>
    </citation>
    <scope>NUCLEOTIDE SEQUENCE [LARGE SCALE GENOMIC DNA]</scope>
    <source>
        <strain evidence="1">SpSt-488</strain>
    </source>
</reference>
<dbReference type="PANTHER" id="PTHR34374">
    <property type="entry name" value="LARGE RIBOSOMAL RNA SUBUNIT ACCUMULATION PROTEIN YCED HOMOLOG 1, CHLOROPLASTIC"/>
    <property type="match status" value="1"/>
</dbReference>
<dbReference type="InterPro" id="IPR003772">
    <property type="entry name" value="YceD"/>
</dbReference>
<dbReference type="PANTHER" id="PTHR34374:SF1">
    <property type="entry name" value="LARGE RIBOSOMAL RNA SUBUNIT ACCUMULATION PROTEIN YCED HOMOLOG 1, CHLOROPLASTIC"/>
    <property type="match status" value="1"/>
</dbReference>
<dbReference type="AlphaFoldDB" id="A0A7C4GI79"/>
<organism evidence="1">
    <name type="scientific">candidate division WOR-3 bacterium</name>
    <dbReference type="NCBI Taxonomy" id="2052148"/>
    <lineage>
        <taxon>Bacteria</taxon>
        <taxon>Bacteria division WOR-3</taxon>
    </lineage>
</organism>
<accession>A0A7C4GI79</accession>
<protein>
    <submittedName>
        <fullName evidence="1">DUF177 domain-containing protein</fullName>
    </submittedName>
</protein>
<sequence length="172" mass="18993">MKRPWQIPMAALRQGDNVFEFEGSARELGLEPHEVAENPSFETLVGNIRARVVITRSGSRSLVRGRVMFRTRLECAVCWQEFEQEFDEELTAELVSSQEQPLASELDGFELDQSPLAGDLLDLLPLLRDSIHLAIPIAPRCRPDCRGVCPECGANLNAGDCGCGAAAVRRGR</sequence>
<dbReference type="EMBL" id="DSUT01000047">
    <property type="protein sequence ID" value="HGK27839.1"/>
    <property type="molecule type" value="Genomic_DNA"/>
</dbReference>
<name>A0A7C4GI79_UNCW3</name>
<dbReference type="Pfam" id="PF02620">
    <property type="entry name" value="YceD"/>
    <property type="match status" value="1"/>
</dbReference>
<comment type="caution">
    <text evidence="1">The sequence shown here is derived from an EMBL/GenBank/DDBJ whole genome shotgun (WGS) entry which is preliminary data.</text>
</comment>
<gene>
    <name evidence="1" type="ORF">ENS41_02660</name>
</gene>
<proteinExistence type="predicted"/>
<evidence type="ECO:0000313" key="1">
    <source>
        <dbReference type="EMBL" id="HGK27839.1"/>
    </source>
</evidence>